<sequence>MNSVDIPAIFSALQGTNTAQDKPAQVWSVSASVGSDLARGTTLSTIQQLWPSLEETQKLNVLLGIAHAGAQKVEDKQAARQIGRLAATDTSSTWVRTLGGLIGDVGVNGRLRALGDLEETVRQELELAIGRVADAVARGGLKLTTVEMECVAEPVGPTRNIYGVRGNDDLFGEEESGAVSMNVRPDKVVDHDERRSRLEMFCDSAANPGSGDAGALSGLGIDAGRAPAGRHDPRLGPAMRPGAGRGAGHAMRPGSSAGMGIGARPGGGAGMPPGARPGVGPGVRPAGILRRSSGPGAGSGASFLINRRQGPANAALPAAASITSSVGAAAAGTKRVDLNEIQQSMAPINAREQQLQKNRDELKEARIIRDQGRKAVAEERKLKRQQESEEKKAAREAKRLCSSSQTSSRRPSRALSNDGEESGEAESSDDEAPLSAQVLGMEEPGTEPVSKEYLEFTGTDPQVQAVYTNTNILSDVDRLRMFCFFTSRQMPEGTGADLEIVLNEQTISDPTRPGTTCTELMVFIANIPRGEWRKVRRIRRQ</sequence>
<gene>
    <name evidence="1" type="ORF">LPJ66_005707</name>
</gene>
<evidence type="ECO:0000313" key="1">
    <source>
        <dbReference type="EMBL" id="KAJ1893517.1"/>
    </source>
</evidence>
<accession>A0ACC1IDK9</accession>
<comment type="caution">
    <text evidence="1">The sequence shown here is derived from an EMBL/GenBank/DDBJ whole genome shotgun (WGS) entry which is preliminary data.</text>
</comment>
<keyword evidence="2" id="KW-1185">Reference proteome</keyword>
<proteinExistence type="predicted"/>
<evidence type="ECO:0000313" key="2">
    <source>
        <dbReference type="Proteomes" id="UP001150581"/>
    </source>
</evidence>
<organism evidence="1 2">
    <name type="scientific">Kickxella alabastrina</name>
    <dbReference type="NCBI Taxonomy" id="61397"/>
    <lineage>
        <taxon>Eukaryota</taxon>
        <taxon>Fungi</taxon>
        <taxon>Fungi incertae sedis</taxon>
        <taxon>Zoopagomycota</taxon>
        <taxon>Kickxellomycotina</taxon>
        <taxon>Kickxellomycetes</taxon>
        <taxon>Kickxellales</taxon>
        <taxon>Kickxellaceae</taxon>
        <taxon>Kickxella</taxon>
    </lineage>
</organism>
<dbReference type="Proteomes" id="UP001150581">
    <property type="component" value="Unassembled WGS sequence"/>
</dbReference>
<dbReference type="EMBL" id="JANBPG010000823">
    <property type="protein sequence ID" value="KAJ1893517.1"/>
    <property type="molecule type" value="Genomic_DNA"/>
</dbReference>
<name>A0ACC1IDK9_9FUNG</name>
<reference evidence="1" key="1">
    <citation type="submission" date="2022-07" db="EMBL/GenBank/DDBJ databases">
        <title>Phylogenomic reconstructions and comparative analyses of Kickxellomycotina fungi.</title>
        <authorList>
            <person name="Reynolds N.K."/>
            <person name="Stajich J.E."/>
            <person name="Barry K."/>
            <person name="Grigoriev I.V."/>
            <person name="Crous P."/>
            <person name="Smith M.E."/>
        </authorList>
    </citation>
    <scope>NUCLEOTIDE SEQUENCE</scope>
    <source>
        <strain evidence="1">Benny 63K</strain>
    </source>
</reference>
<protein>
    <submittedName>
        <fullName evidence="1">Uncharacterized protein</fullName>
    </submittedName>
</protein>